<keyword evidence="1" id="KW-0175">Coiled coil</keyword>
<dbReference type="SUPFAM" id="SSF56672">
    <property type="entry name" value="DNA/RNA polymerases"/>
    <property type="match status" value="1"/>
</dbReference>
<accession>A0A6L2P4E7</accession>
<dbReference type="CDD" id="cd01647">
    <property type="entry name" value="RT_LTR"/>
    <property type="match status" value="1"/>
</dbReference>
<evidence type="ECO:0000256" key="1">
    <source>
        <dbReference type="SAM" id="Coils"/>
    </source>
</evidence>
<organism evidence="3">
    <name type="scientific">Tanacetum cinerariifolium</name>
    <name type="common">Dalmatian daisy</name>
    <name type="synonym">Chrysanthemum cinerariifolium</name>
    <dbReference type="NCBI Taxonomy" id="118510"/>
    <lineage>
        <taxon>Eukaryota</taxon>
        <taxon>Viridiplantae</taxon>
        <taxon>Streptophyta</taxon>
        <taxon>Embryophyta</taxon>
        <taxon>Tracheophyta</taxon>
        <taxon>Spermatophyta</taxon>
        <taxon>Magnoliopsida</taxon>
        <taxon>eudicotyledons</taxon>
        <taxon>Gunneridae</taxon>
        <taxon>Pentapetalae</taxon>
        <taxon>asterids</taxon>
        <taxon>campanulids</taxon>
        <taxon>Asterales</taxon>
        <taxon>Asteraceae</taxon>
        <taxon>Asteroideae</taxon>
        <taxon>Anthemideae</taxon>
        <taxon>Anthemidinae</taxon>
        <taxon>Tanacetum</taxon>
    </lineage>
</organism>
<dbReference type="AlphaFoldDB" id="A0A6L2P4E7"/>
<dbReference type="PANTHER" id="PTHR24559">
    <property type="entry name" value="TRANSPOSON TY3-I GAG-POL POLYPROTEIN"/>
    <property type="match status" value="1"/>
</dbReference>
<dbReference type="SUPFAM" id="SSF53098">
    <property type="entry name" value="Ribonuclease H-like"/>
    <property type="match status" value="1"/>
</dbReference>
<reference evidence="3" key="1">
    <citation type="journal article" date="2019" name="Sci. Rep.">
        <title>Draft genome of Tanacetum cinerariifolium, the natural source of mosquito coil.</title>
        <authorList>
            <person name="Yamashiro T."/>
            <person name="Shiraishi A."/>
            <person name="Satake H."/>
            <person name="Nakayama K."/>
        </authorList>
    </citation>
    <scope>NUCLEOTIDE SEQUENCE</scope>
</reference>
<dbReference type="InterPro" id="IPR053134">
    <property type="entry name" value="RNA-dir_DNA_polymerase"/>
</dbReference>
<dbReference type="InterPro" id="IPR043502">
    <property type="entry name" value="DNA/RNA_pol_sf"/>
</dbReference>
<dbReference type="Gene3D" id="3.30.70.270">
    <property type="match status" value="1"/>
</dbReference>
<feature type="coiled-coil region" evidence="1">
    <location>
        <begin position="439"/>
        <end position="493"/>
    </location>
</feature>
<dbReference type="InterPro" id="IPR000477">
    <property type="entry name" value="RT_dom"/>
</dbReference>
<dbReference type="InterPro" id="IPR036397">
    <property type="entry name" value="RNaseH_sf"/>
</dbReference>
<dbReference type="Gene3D" id="3.10.10.10">
    <property type="entry name" value="HIV Type 1 Reverse Transcriptase, subunit A, domain 1"/>
    <property type="match status" value="1"/>
</dbReference>
<evidence type="ECO:0000259" key="2">
    <source>
        <dbReference type="Pfam" id="PF00078"/>
    </source>
</evidence>
<dbReference type="InterPro" id="IPR043128">
    <property type="entry name" value="Rev_trsase/Diguanyl_cyclase"/>
</dbReference>
<dbReference type="PANTHER" id="PTHR24559:SF444">
    <property type="entry name" value="REVERSE TRANSCRIPTASE DOMAIN-CONTAINING PROTEIN"/>
    <property type="match status" value="1"/>
</dbReference>
<dbReference type="Gene3D" id="3.30.420.10">
    <property type="entry name" value="Ribonuclease H-like superfamily/Ribonuclease H"/>
    <property type="match status" value="1"/>
</dbReference>
<keyword evidence="3" id="KW-0695">RNA-directed DNA polymerase</keyword>
<sequence>MMGFTVGFWGEGCDIKKDHDIVGKGYAEHDMYRLSVVDEHPSADYDPMIDHKVNVDNDDHADPVINRKVVLENNSHVDVVGYGTVKLQLTAWNVLTLKNVFHMPATKPQEGRFLEPTKAGTKARQIHPPHKNTKSNLVLDKRKFKPPAPMTTPVEKRNVSKFCEFHGEVGHTSDKCMQLKRQIKEMLKARNLLHLIKELKKSNGKDRAKAAKKGEARGKEKPPAILMAVPSIAHEMLKFLVTGGTVTLQSNRIIPLECTIVSGPEVPQSIINKVTKENIQVAIHPEYPKKTIAIGSTLTEEGQKELCSLLRCNLDIFAWKPADMTGIPRHVAEHRKAGGRWHHERSPLSQLAINPVMVKKHDGSWRTCVDFKDLNKACPKDGYPLPEIDWKVESLCRYPFKCFLDAYKGYNQMKMAKEDEEKTAFITRTITHLCKQVLVEELKETLIDEKEVLAVVEEEGRTWMTHIHEYLVEEILREEKKKARAVRRKAKRECNDCQVHCPVPRNSQPNLAPITSPWLFYKWGIDIAGPFPEGPGKVKFLIVAIDYFTKWIEAKPLATITGAQIKKATHLKIGVKSYASVNALLPSNIHKPLAWWKGEQNFSNREIPFSLTYGMEAVILVEIGMLTLRTTEVDMIKNDEALGINLDLLEEKREKAVNPRSKMQSQNEKYYNVKVHNTSFRRIYIPKQRSKPCERRRKAQT</sequence>
<dbReference type="EMBL" id="BKCJ010010515">
    <property type="protein sequence ID" value="GEU91925.1"/>
    <property type="molecule type" value="Genomic_DNA"/>
</dbReference>
<proteinExistence type="predicted"/>
<dbReference type="GO" id="GO:0003964">
    <property type="term" value="F:RNA-directed DNA polymerase activity"/>
    <property type="evidence" value="ECO:0007669"/>
    <property type="project" value="UniProtKB-KW"/>
</dbReference>
<feature type="domain" description="Reverse transcriptase" evidence="2">
    <location>
        <begin position="358"/>
        <end position="441"/>
    </location>
</feature>
<dbReference type="Pfam" id="PF00078">
    <property type="entry name" value="RVT_1"/>
    <property type="match status" value="1"/>
</dbReference>
<keyword evidence="3" id="KW-0548">Nucleotidyltransferase</keyword>
<protein>
    <submittedName>
        <fullName evidence="3">Reverse transcriptase domain-containing protein</fullName>
    </submittedName>
</protein>
<dbReference type="InterPro" id="IPR012337">
    <property type="entry name" value="RNaseH-like_sf"/>
</dbReference>
<name>A0A6L2P4E7_TANCI</name>
<gene>
    <name evidence="3" type="ORF">Tci_063903</name>
</gene>
<dbReference type="GO" id="GO:0003676">
    <property type="term" value="F:nucleic acid binding"/>
    <property type="evidence" value="ECO:0007669"/>
    <property type="project" value="InterPro"/>
</dbReference>
<evidence type="ECO:0000313" key="3">
    <source>
        <dbReference type="EMBL" id="GEU91925.1"/>
    </source>
</evidence>
<keyword evidence="3" id="KW-0808">Transferase</keyword>
<comment type="caution">
    <text evidence="3">The sequence shown here is derived from an EMBL/GenBank/DDBJ whole genome shotgun (WGS) entry which is preliminary data.</text>
</comment>